<organism evidence="3 4">
    <name type="scientific">Eleginops maclovinus</name>
    <name type="common">Patagonian blennie</name>
    <name type="synonym">Eleginus maclovinus</name>
    <dbReference type="NCBI Taxonomy" id="56733"/>
    <lineage>
        <taxon>Eukaryota</taxon>
        <taxon>Metazoa</taxon>
        <taxon>Chordata</taxon>
        <taxon>Craniata</taxon>
        <taxon>Vertebrata</taxon>
        <taxon>Euteleostomi</taxon>
        <taxon>Actinopterygii</taxon>
        <taxon>Neopterygii</taxon>
        <taxon>Teleostei</taxon>
        <taxon>Neoteleostei</taxon>
        <taxon>Acanthomorphata</taxon>
        <taxon>Eupercaria</taxon>
        <taxon>Perciformes</taxon>
        <taxon>Notothenioidei</taxon>
        <taxon>Eleginopidae</taxon>
        <taxon>Eleginops</taxon>
    </lineage>
</organism>
<dbReference type="AlphaFoldDB" id="A0AAN7Y2D4"/>
<comment type="caution">
    <text evidence="3">The sequence shown here is derived from an EMBL/GenBank/DDBJ whole genome shotgun (WGS) entry which is preliminary data.</text>
</comment>
<reference evidence="3 4" key="1">
    <citation type="journal article" date="2023" name="Genes (Basel)">
        <title>Chromosome-Level Genome Assembly and Circadian Gene Repertoire of the Patagonia Blennie Eleginops maclovinus-The Closest Ancestral Proxy of Antarctic Cryonotothenioids.</title>
        <authorList>
            <person name="Cheng C.C."/>
            <person name="Rivera-Colon A.G."/>
            <person name="Minhas B.F."/>
            <person name="Wilson L."/>
            <person name="Rayamajhi N."/>
            <person name="Vargas-Chacoff L."/>
            <person name="Catchen J.M."/>
        </authorList>
    </citation>
    <scope>NUCLEOTIDE SEQUENCE [LARGE SCALE GENOMIC DNA]</scope>
    <source>
        <strain evidence="3">JMC-PN-2008</strain>
    </source>
</reference>
<feature type="chain" id="PRO_5042994938" evidence="2">
    <location>
        <begin position="23"/>
        <end position="84"/>
    </location>
</feature>
<gene>
    <name evidence="3" type="ORF">PBY51_004206</name>
</gene>
<name>A0AAN7Y2D4_ELEMC</name>
<evidence type="ECO:0000256" key="1">
    <source>
        <dbReference type="SAM" id="MobiDB-lite"/>
    </source>
</evidence>
<proteinExistence type="predicted"/>
<evidence type="ECO:0000313" key="4">
    <source>
        <dbReference type="Proteomes" id="UP001346869"/>
    </source>
</evidence>
<evidence type="ECO:0000313" key="3">
    <source>
        <dbReference type="EMBL" id="KAK5871320.1"/>
    </source>
</evidence>
<feature type="region of interest" description="Disordered" evidence="1">
    <location>
        <begin position="63"/>
        <end position="84"/>
    </location>
</feature>
<keyword evidence="2" id="KW-0732">Signal</keyword>
<keyword evidence="4" id="KW-1185">Reference proteome</keyword>
<evidence type="ECO:0000256" key="2">
    <source>
        <dbReference type="SAM" id="SignalP"/>
    </source>
</evidence>
<feature type="signal peptide" evidence="2">
    <location>
        <begin position="1"/>
        <end position="22"/>
    </location>
</feature>
<dbReference type="Proteomes" id="UP001346869">
    <property type="component" value="Unassembled WGS sequence"/>
</dbReference>
<sequence>MRRALVSLAAAAFVVLSDVGQADKGVLRIVQIGVMGVGVPPLRGVGATLLTAGPGAGAQCDGGTGAHTGHGKRLSLHTAAERQD</sequence>
<protein>
    <submittedName>
        <fullName evidence="3">Uncharacterized protein</fullName>
    </submittedName>
</protein>
<dbReference type="EMBL" id="JAUZQC010000005">
    <property type="protein sequence ID" value="KAK5871320.1"/>
    <property type="molecule type" value="Genomic_DNA"/>
</dbReference>
<accession>A0AAN7Y2D4</accession>
<reference evidence="3 4" key="2">
    <citation type="journal article" date="2023" name="Mol. Biol. Evol.">
        <title>Genomics of Secondarily Temperate Adaptation in the Only Non-Antarctic Icefish.</title>
        <authorList>
            <person name="Rivera-Colon A.G."/>
            <person name="Rayamajhi N."/>
            <person name="Minhas B.F."/>
            <person name="Madrigal G."/>
            <person name="Bilyk K.T."/>
            <person name="Yoon V."/>
            <person name="Hune M."/>
            <person name="Gregory S."/>
            <person name="Cheng C.H.C."/>
            <person name="Catchen J.M."/>
        </authorList>
    </citation>
    <scope>NUCLEOTIDE SEQUENCE [LARGE SCALE GENOMIC DNA]</scope>
    <source>
        <strain evidence="3">JMC-PN-2008</strain>
    </source>
</reference>